<reference evidence="1 2" key="1">
    <citation type="journal article" date="2019" name="Nat. Ecol. Evol.">
        <title>Megaphylogeny resolves global patterns of mushroom evolution.</title>
        <authorList>
            <person name="Varga T."/>
            <person name="Krizsan K."/>
            <person name="Foldi C."/>
            <person name="Dima B."/>
            <person name="Sanchez-Garcia M."/>
            <person name="Sanchez-Ramirez S."/>
            <person name="Szollosi G.J."/>
            <person name="Szarkandi J.G."/>
            <person name="Papp V."/>
            <person name="Albert L."/>
            <person name="Andreopoulos W."/>
            <person name="Angelini C."/>
            <person name="Antonin V."/>
            <person name="Barry K.W."/>
            <person name="Bougher N.L."/>
            <person name="Buchanan P."/>
            <person name="Buyck B."/>
            <person name="Bense V."/>
            <person name="Catcheside P."/>
            <person name="Chovatia M."/>
            <person name="Cooper J."/>
            <person name="Damon W."/>
            <person name="Desjardin D."/>
            <person name="Finy P."/>
            <person name="Geml J."/>
            <person name="Haridas S."/>
            <person name="Hughes K."/>
            <person name="Justo A."/>
            <person name="Karasinski D."/>
            <person name="Kautmanova I."/>
            <person name="Kiss B."/>
            <person name="Kocsube S."/>
            <person name="Kotiranta H."/>
            <person name="LaButti K.M."/>
            <person name="Lechner B.E."/>
            <person name="Liimatainen K."/>
            <person name="Lipzen A."/>
            <person name="Lukacs Z."/>
            <person name="Mihaltcheva S."/>
            <person name="Morgado L.N."/>
            <person name="Niskanen T."/>
            <person name="Noordeloos M.E."/>
            <person name="Ohm R.A."/>
            <person name="Ortiz-Santana B."/>
            <person name="Ovrebo C."/>
            <person name="Racz N."/>
            <person name="Riley R."/>
            <person name="Savchenko A."/>
            <person name="Shiryaev A."/>
            <person name="Soop K."/>
            <person name="Spirin V."/>
            <person name="Szebenyi C."/>
            <person name="Tomsovsky M."/>
            <person name="Tulloss R.E."/>
            <person name="Uehling J."/>
            <person name="Grigoriev I.V."/>
            <person name="Vagvolgyi C."/>
            <person name="Papp T."/>
            <person name="Martin F.M."/>
            <person name="Miettinen O."/>
            <person name="Hibbett D.S."/>
            <person name="Nagy L.G."/>
        </authorList>
    </citation>
    <scope>NUCLEOTIDE SEQUENCE [LARGE SCALE GENOMIC DNA]</scope>
    <source>
        <strain evidence="1 2">CBS 166.37</strain>
    </source>
</reference>
<gene>
    <name evidence="1" type="ORF">BDQ12DRAFT_720188</name>
</gene>
<protein>
    <submittedName>
        <fullName evidence="1">Uncharacterized protein</fullName>
    </submittedName>
</protein>
<dbReference type="EMBL" id="ML213593">
    <property type="protein sequence ID" value="TFK42193.1"/>
    <property type="molecule type" value="Genomic_DNA"/>
</dbReference>
<keyword evidence="2" id="KW-1185">Reference proteome</keyword>
<evidence type="ECO:0000313" key="1">
    <source>
        <dbReference type="EMBL" id="TFK42193.1"/>
    </source>
</evidence>
<name>A0A5C3MBT1_9AGAR</name>
<dbReference type="Proteomes" id="UP000308652">
    <property type="component" value="Unassembled WGS sequence"/>
</dbReference>
<proteinExistence type="predicted"/>
<evidence type="ECO:0000313" key="2">
    <source>
        <dbReference type="Proteomes" id="UP000308652"/>
    </source>
</evidence>
<organism evidence="1 2">
    <name type="scientific">Crucibulum laeve</name>
    <dbReference type="NCBI Taxonomy" id="68775"/>
    <lineage>
        <taxon>Eukaryota</taxon>
        <taxon>Fungi</taxon>
        <taxon>Dikarya</taxon>
        <taxon>Basidiomycota</taxon>
        <taxon>Agaricomycotina</taxon>
        <taxon>Agaricomycetes</taxon>
        <taxon>Agaricomycetidae</taxon>
        <taxon>Agaricales</taxon>
        <taxon>Agaricineae</taxon>
        <taxon>Nidulariaceae</taxon>
        <taxon>Crucibulum</taxon>
    </lineage>
</organism>
<accession>A0A5C3MBT1</accession>
<sequence length="162" mass="17766">MAEKDVQSLTYSRDGELLAISHYSGRIWIFDIDMVMQDVQWTTGMCQPFLNDRMFTADHGYVNAPGPEALLDDDFLNQDAAPDGGGKINCSSSSISSTSTSNMNHAGSRHGADLFLEFSAEEGLREKHTNAHGLNNSELQVAGREEVMNPIYFCVATSPQLS</sequence>
<dbReference type="AlphaFoldDB" id="A0A5C3MBT1"/>